<dbReference type="Gene3D" id="3.20.20.80">
    <property type="entry name" value="Glycosidases"/>
    <property type="match status" value="1"/>
</dbReference>
<sequence length="447" mass="48714">MRRAAAVILILVLDIVLCHPPGYPFAKHVDETMTVTVWETVQAPDYVVWVDENGKIVSQGVETASSARPLDNTVHNAAQVSATSSTAHPPVLSTYEPEAASDQSKLTQTCTGTGSAVMLTAISTRATVPSPTRSTDQVQTLETTQPQADSPSAATSTLVADTVQSATASDDANHNRSEYGISWSNYKGVEGDVLCKTFDDADREWSQMKDYDVVRIYGADCGQPGMALQLAKKYNKRVFVGIYFLDDTMPSQLQTIVDGVLAVGGDWTMVDAISIGNEDVHRGEKTPQQIFAFVASARTLLHRAGYRGPVVHVDSQDAYLANPELCGARAGDYLAANVHPFFNSQTSADQAGKFVKGQVDLLRHCGASQRRHRRDEIRVRVTETGWPKSGQANGAAVPGKRNQNVAVESIKRNVEGDVIMFSAYNNYWMTDDTSTFDTEHYWGLLDD</sequence>
<protein>
    <submittedName>
        <fullName evidence="6">Uncharacterized protein</fullName>
    </submittedName>
</protein>
<dbReference type="GO" id="GO:0042973">
    <property type="term" value="F:glucan endo-1,3-beta-D-glucosidase activity"/>
    <property type="evidence" value="ECO:0007669"/>
    <property type="project" value="TreeGrafter"/>
</dbReference>
<evidence type="ECO:0000256" key="2">
    <source>
        <dbReference type="ARBA" id="ARBA00008773"/>
    </source>
</evidence>
<dbReference type="STRING" id="253628.A0A0D2A245"/>
<keyword evidence="3" id="KW-0378">Hydrolase</keyword>
<reference evidence="6 7" key="1">
    <citation type="submission" date="2015-01" db="EMBL/GenBank/DDBJ databases">
        <title>The Genome Sequence of Ochroconis gallopava CBS43764.</title>
        <authorList>
            <consortium name="The Broad Institute Genomics Platform"/>
            <person name="Cuomo C."/>
            <person name="de Hoog S."/>
            <person name="Gorbushina A."/>
            <person name="Stielow B."/>
            <person name="Teixiera M."/>
            <person name="Abouelleil A."/>
            <person name="Chapman S.B."/>
            <person name="Priest M."/>
            <person name="Young S.K."/>
            <person name="Wortman J."/>
            <person name="Nusbaum C."/>
            <person name="Birren B."/>
        </authorList>
    </citation>
    <scope>NUCLEOTIDE SEQUENCE [LARGE SCALE GENOMIC DNA]</scope>
    <source>
        <strain evidence="6 7">CBS 43764</strain>
    </source>
</reference>
<name>A0A0D2A245_9PEZI</name>
<keyword evidence="5" id="KW-0732">Signal</keyword>
<gene>
    <name evidence="6" type="ORF">PV09_08104</name>
</gene>
<dbReference type="Proteomes" id="UP000053259">
    <property type="component" value="Unassembled WGS sequence"/>
</dbReference>
<dbReference type="GO" id="GO:0009277">
    <property type="term" value="C:fungal-type cell wall"/>
    <property type="evidence" value="ECO:0007669"/>
    <property type="project" value="TreeGrafter"/>
</dbReference>
<organism evidence="6 7">
    <name type="scientific">Verruconis gallopava</name>
    <dbReference type="NCBI Taxonomy" id="253628"/>
    <lineage>
        <taxon>Eukaryota</taxon>
        <taxon>Fungi</taxon>
        <taxon>Dikarya</taxon>
        <taxon>Ascomycota</taxon>
        <taxon>Pezizomycotina</taxon>
        <taxon>Dothideomycetes</taxon>
        <taxon>Pleosporomycetidae</taxon>
        <taxon>Venturiales</taxon>
        <taxon>Sympoventuriaceae</taxon>
        <taxon>Verruconis</taxon>
    </lineage>
</organism>
<evidence type="ECO:0000256" key="3">
    <source>
        <dbReference type="ARBA" id="ARBA00022801"/>
    </source>
</evidence>
<dbReference type="InterPro" id="IPR017853">
    <property type="entry name" value="GH"/>
</dbReference>
<dbReference type="HOGENOM" id="CLU_027285_1_1_1"/>
<dbReference type="SUPFAM" id="SSF51445">
    <property type="entry name" value="(Trans)glycosidases"/>
    <property type="match status" value="1"/>
</dbReference>
<evidence type="ECO:0000256" key="1">
    <source>
        <dbReference type="ARBA" id="ARBA00004196"/>
    </source>
</evidence>
<dbReference type="GO" id="GO:0071555">
    <property type="term" value="P:cell wall organization"/>
    <property type="evidence" value="ECO:0007669"/>
    <property type="project" value="TreeGrafter"/>
</dbReference>
<feature type="signal peptide" evidence="5">
    <location>
        <begin position="1"/>
        <end position="18"/>
    </location>
</feature>
<evidence type="ECO:0000313" key="6">
    <source>
        <dbReference type="EMBL" id="KIW00395.1"/>
    </source>
</evidence>
<comment type="subcellular location">
    <subcellularLocation>
        <location evidence="1">Cell envelope</location>
    </subcellularLocation>
</comment>
<feature type="chain" id="PRO_5002253294" evidence="5">
    <location>
        <begin position="19"/>
        <end position="447"/>
    </location>
</feature>
<dbReference type="PANTHER" id="PTHR16631:SF14">
    <property type="entry name" value="FAMILY 17 GLUCOSIDASE SCW10-RELATED"/>
    <property type="match status" value="1"/>
</dbReference>
<evidence type="ECO:0000256" key="4">
    <source>
        <dbReference type="SAM" id="MobiDB-lite"/>
    </source>
</evidence>
<accession>A0A0D2A245</accession>
<proteinExistence type="inferred from homology"/>
<dbReference type="PANTHER" id="PTHR16631">
    <property type="entry name" value="GLUCAN 1,3-BETA-GLUCOSIDASE"/>
    <property type="match status" value="1"/>
</dbReference>
<dbReference type="GO" id="GO:0009986">
    <property type="term" value="C:cell surface"/>
    <property type="evidence" value="ECO:0007669"/>
    <property type="project" value="TreeGrafter"/>
</dbReference>
<dbReference type="GeneID" id="27316077"/>
<dbReference type="AlphaFoldDB" id="A0A0D2A245"/>
<dbReference type="FunCoup" id="A0A0D2A245">
    <property type="interactions" value="97"/>
</dbReference>
<feature type="region of interest" description="Disordered" evidence="4">
    <location>
        <begin position="126"/>
        <end position="157"/>
    </location>
</feature>
<dbReference type="RefSeq" id="XP_016210264.1">
    <property type="nucleotide sequence ID" value="XM_016361958.1"/>
</dbReference>
<keyword evidence="7" id="KW-1185">Reference proteome</keyword>
<dbReference type="InterPro" id="IPR050732">
    <property type="entry name" value="Beta-glucan_modifiers"/>
</dbReference>
<evidence type="ECO:0000313" key="7">
    <source>
        <dbReference type="Proteomes" id="UP000053259"/>
    </source>
</evidence>
<dbReference type="EMBL" id="KN847564">
    <property type="protein sequence ID" value="KIW00395.1"/>
    <property type="molecule type" value="Genomic_DNA"/>
</dbReference>
<evidence type="ECO:0000256" key="5">
    <source>
        <dbReference type="SAM" id="SignalP"/>
    </source>
</evidence>
<dbReference type="InParanoid" id="A0A0D2A245"/>
<dbReference type="GO" id="GO:0005576">
    <property type="term" value="C:extracellular region"/>
    <property type="evidence" value="ECO:0007669"/>
    <property type="project" value="TreeGrafter"/>
</dbReference>
<dbReference type="OrthoDB" id="941679at2759"/>
<comment type="similarity">
    <text evidence="2">Belongs to the glycosyl hydrolase 17 family.</text>
</comment>
<dbReference type="VEuPathDB" id="FungiDB:PV09_08104"/>